<proteinExistence type="predicted"/>
<name>A0ABW5QTF3_9BACL</name>
<dbReference type="PANTHER" id="PTHR10465:SF0">
    <property type="entry name" value="SARCALUMENIN"/>
    <property type="match status" value="1"/>
</dbReference>
<comment type="caution">
    <text evidence="8">The sequence shown here is derived from an EMBL/GenBank/DDBJ whole genome shotgun (WGS) entry which is preliminary data.</text>
</comment>
<evidence type="ECO:0000256" key="4">
    <source>
        <dbReference type="ARBA" id="ARBA00023134"/>
    </source>
</evidence>
<dbReference type="SUPFAM" id="SSF52540">
    <property type="entry name" value="P-loop containing nucleoside triphosphate hydrolases"/>
    <property type="match status" value="1"/>
</dbReference>
<evidence type="ECO:0000256" key="2">
    <source>
        <dbReference type="ARBA" id="ARBA00022741"/>
    </source>
</evidence>
<comment type="subcellular location">
    <subcellularLocation>
        <location evidence="1">Membrane</location>
    </subcellularLocation>
</comment>
<organism evidence="8 9">
    <name type="scientific">Paenibacillus thailandensis</name>
    <dbReference type="NCBI Taxonomy" id="393250"/>
    <lineage>
        <taxon>Bacteria</taxon>
        <taxon>Bacillati</taxon>
        <taxon>Bacillota</taxon>
        <taxon>Bacilli</taxon>
        <taxon>Bacillales</taxon>
        <taxon>Paenibacillaceae</taxon>
        <taxon>Paenibacillus</taxon>
    </lineage>
</organism>
<keyword evidence="5" id="KW-0472">Membrane</keyword>
<keyword evidence="4" id="KW-0342">GTP-binding</keyword>
<evidence type="ECO:0000313" key="9">
    <source>
        <dbReference type="Proteomes" id="UP001597493"/>
    </source>
</evidence>
<dbReference type="Pfam" id="PF00350">
    <property type="entry name" value="Dynamin_N"/>
    <property type="match status" value="1"/>
</dbReference>
<dbReference type="InterPro" id="IPR027417">
    <property type="entry name" value="P-loop_NTPase"/>
</dbReference>
<dbReference type="CDD" id="cd09912">
    <property type="entry name" value="DLP_2"/>
    <property type="match status" value="1"/>
</dbReference>
<gene>
    <name evidence="8" type="ORF">ACFSW5_04955</name>
</gene>
<feature type="coiled-coil region" evidence="6">
    <location>
        <begin position="352"/>
        <end position="382"/>
    </location>
</feature>
<keyword evidence="3" id="KW-0378">Hydrolase</keyword>
<keyword evidence="2" id="KW-0547">Nucleotide-binding</keyword>
<sequence>AAPYPPLAQAAAAMADKAARLASSRFTIALFGAFSAGKSSLANALIGEPVLPVSPNPTTAAINRLVPPTAERPHGTARVVMKSREAMLSDLRYSLTMLGEDASEAAMPDTNALLKAIDKLSPDAIRGSGRPHYSFLRAARAGWEACGPLLGSELDVQQPEYERYVAEESRSCFVGEIELHYACPLTDQGIVLVDTPGADSVNARHTGVAFNYIKNADAVLFVTYYNHAFSQADRQFLSQLGRVKDQFELDKMFFLVNAADLAADEEELDGVLKHVEQQLLQHGIRNPRLFPVSSLQALDAKLEGNDERLAASGVAQFERSFLSFVHNDLGRLAVDAAEREIRRAAAAVRGWLQSAEGDAASRQAEAERLKEQAEEAAGLIREFGAADTPAQLPQELGELLYYVAQRLQYRFGEMYNLAFNPSSLQDDGRDLRKAVWTAWLELTRYIRVELSQELQATTLRMEKALHGLLAKRHQAAAERIEALIEGYEAAAYASEPTAMPDEAPEWTPETVDAKWLWSRFKSPRQFFEGEGKGKLRGELEAIVGPSLQGWMSERIADWSAFYSGIWSDAVKGAALKLQEDLSAYVDGKLASLSDSADKEQLRSLHERFQRLLAPQ</sequence>
<protein>
    <submittedName>
        <fullName evidence="8">Dynamin family protein</fullName>
    </submittedName>
</protein>
<evidence type="ECO:0000256" key="5">
    <source>
        <dbReference type="ARBA" id="ARBA00023136"/>
    </source>
</evidence>
<evidence type="ECO:0000256" key="3">
    <source>
        <dbReference type="ARBA" id="ARBA00022801"/>
    </source>
</evidence>
<dbReference type="PANTHER" id="PTHR10465">
    <property type="entry name" value="TRANSMEMBRANE GTPASE FZO1"/>
    <property type="match status" value="1"/>
</dbReference>
<evidence type="ECO:0000256" key="6">
    <source>
        <dbReference type="SAM" id="Coils"/>
    </source>
</evidence>
<reference evidence="9" key="1">
    <citation type="journal article" date="2019" name="Int. J. Syst. Evol. Microbiol.">
        <title>The Global Catalogue of Microorganisms (GCM) 10K type strain sequencing project: providing services to taxonomists for standard genome sequencing and annotation.</title>
        <authorList>
            <consortium name="The Broad Institute Genomics Platform"/>
            <consortium name="The Broad Institute Genome Sequencing Center for Infectious Disease"/>
            <person name="Wu L."/>
            <person name="Ma J."/>
        </authorList>
    </citation>
    <scope>NUCLEOTIDE SEQUENCE [LARGE SCALE GENOMIC DNA]</scope>
    <source>
        <strain evidence="9">TISTR 1827</strain>
    </source>
</reference>
<feature type="non-terminal residue" evidence="8">
    <location>
        <position position="1"/>
    </location>
</feature>
<evidence type="ECO:0000256" key="1">
    <source>
        <dbReference type="ARBA" id="ARBA00004370"/>
    </source>
</evidence>
<dbReference type="Gene3D" id="3.40.50.300">
    <property type="entry name" value="P-loop containing nucleotide triphosphate hydrolases"/>
    <property type="match status" value="1"/>
</dbReference>
<dbReference type="Proteomes" id="UP001597493">
    <property type="component" value="Unassembled WGS sequence"/>
</dbReference>
<dbReference type="RefSeq" id="WP_379270303.1">
    <property type="nucleotide sequence ID" value="NZ_JBHUMY010000006.1"/>
</dbReference>
<accession>A0ABW5QTF3</accession>
<dbReference type="InterPro" id="IPR027094">
    <property type="entry name" value="Mitofusin_fam"/>
</dbReference>
<evidence type="ECO:0000313" key="8">
    <source>
        <dbReference type="EMBL" id="MFD2659612.1"/>
    </source>
</evidence>
<feature type="domain" description="Dynamin N-terminal" evidence="7">
    <location>
        <begin position="28"/>
        <end position="256"/>
    </location>
</feature>
<keyword evidence="9" id="KW-1185">Reference proteome</keyword>
<keyword evidence="6" id="KW-0175">Coiled coil</keyword>
<dbReference type="EMBL" id="JBHUMY010000006">
    <property type="protein sequence ID" value="MFD2659612.1"/>
    <property type="molecule type" value="Genomic_DNA"/>
</dbReference>
<evidence type="ECO:0000259" key="7">
    <source>
        <dbReference type="Pfam" id="PF00350"/>
    </source>
</evidence>
<dbReference type="InterPro" id="IPR045063">
    <property type="entry name" value="Dynamin_N"/>
</dbReference>